<keyword evidence="1" id="KW-1133">Transmembrane helix</keyword>
<proteinExistence type="predicted"/>
<keyword evidence="1" id="KW-0812">Transmembrane</keyword>
<dbReference type="AlphaFoldDB" id="A0ABD3HFA3"/>
<dbReference type="EMBL" id="JBJQOH010000004">
    <property type="protein sequence ID" value="KAL3689526.1"/>
    <property type="molecule type" value="Genomic_DNA"/>
</dbReference>
<dbReference type="PANTHER" id="PTHR34806:SF1">
    <property type="entry name" value="HIGH-AFFINITY NITRATE TRANSPORTER 3.1"/>
    <property type="match status" value="1"/>
</dbReference>
<dbReference type="Proteomes" id="UP001633002">
    <property type="component" value="Unassembled WGS sequence"/>
</dbReference>
<dbReference type="Pfam" id="PF16974">
    <property type="entry name" value="NAR2"/>
    <property type="match status" value="1"/>
</dbReference>
<protein>
    <recommendedName>
        <fullName evidence="5">High-affinity nitrate transporter</fullName>
    </recommendedName>
</protein>
<evidence type="ECO:0000256" key="1">
    <source>
        <dbReference type="SAM" id="Phobius"/>
    </source>
</evidence>
<keyword evidence="2" id="KW-0732">Signal</keyword>
<evidence type="ECO:0008006" key="5">
    <source>
        <dbReference type="Google" id="ProtNLM"/>
    </source>
</evidence>
<evidence type="ECO:0000256" key="2">
    <source>
        <dbReference type="SAM" id="SignalP"/>
    </source>
</evidence>
<dbReference type="InterPro" id="IPR016605">
    <property type="entry name" value="Transptr_NO3_Nar2"/>
</dbReference>
<keyword evidence="1" id="KW-0472">Membrane</keyword>
<sequence>MASLQRLVVTVIMVITLATGVRNVEGVLFSSLTRTLTVIAQIQSENASAGAATVGVDSVSIDWSLDSTIPSKVGENYAYVKLELCFAPVSQIDRDWRNTYDDLDKDKTCFRELTTQRYRNAGDSFVWRIPKNVPGAYYFVRAYALTVTGVEVGYGQSTDDEKNSNLIRIIPITGRLRVMDFAGILFSLLSVVSLFLVLAKEARAQAFSGIRIFPIDLTVVPNVRGI</sequence>
<gene>
    <name evidence="3" type="ORF">R1sor_015835</name>
</gene>
<name>A0ABD3HFA3_9MARC</name>
<reference evidence="3 4" key="1">
    <citation type="submission" date="2024-09" db="EMBL/GenBank/DDBJ databases">
        <title>Chromosome-scale assembly of Riccia sorocarpa.</title>
        <authorList>
            <person name="Paukszto L."/>
        </authorList>
    </citation>
    <scope>NUCLEOTIDE SEQUENCE [LARGE SCALE GENOMIC DNA]</scope>
    <source>
        <strain evidence="3">LP-2024</strain>
        <tissue evidence="3">Aerial parts of the thallus</tissue>
    </source>
</reference>
<dbReference type="PANTHER" id="PTHR34806">
    <property type="entry name" value="HIGH-AFFINITY NITRATE TRANSPORTER 3.2"/>
    <property type="match status" value="1"/>
</dbReference>
<feature type="signal peptide" evidence="2">
    <location>
        <begin position="1"/>
        <end position="20"/>
    </location>
</feature>
<accession>A0ABD3HFA3</accession>
<feature type="transmembrane region" description="Helical" evidence="1">
    <location>
        <begin position="181"/>
        <end position="199"/>
    </location>
</feature>
<organism evidence="3 4">
    <name type="scientific">Riccia sorocarpa</name>
    <dbReference type="NCBI Taxonomy" id="122646"/>
    <lineage>
        <taxon>Eukaryota</taxon>
        <taxon>Viridiplantae</taxon>
        <taxon>Streptophyta</taxon>
        <taxon>Embryophyta</taxon>
        <taxon>Marchantiophyta</taxon>
        <taxon>Marchantiopsida</taxon>
        <taxon>Marchantiidae</taxon>
        <taxon>Marchantiales</taxon>
        <taxon>Ricciaceae</taxon>
        <taxon>Riccia</taxon>
    </lineage>
</organism>
<feature type="chain" id="PRO_5044870553" description="High-affinity nitrate transporter" evidence="2">
    <location>
        <begin position="21"/>
        <end position="226"/>
    </location>
</feature>
<keyword evidence="4" id="KW-1185">Reference proteome</keyword>
<evidence type="ECO:0000313" key="4">
    <source>
        <dbReference type="Proteomes" id="UP001633002"/>
    </source>
</evidence>
<comment type="caution">
    <text evidence="3">The sequence shown here is derived from an EMBL/GenBank/DDBJ whole genome shotgun (WGS) entry which is preliminary data.</text>
</comment>
<evidence type="ECO:0000313" key="3">
    <source>
        <dbReference type="EMBL" id="KAL3689526.1"/>
    </source>
</evidence>